<dbReference type="AlphaFoldDB" id="A0A2U8WNF5"/>
<sequence>MPETIPPRPVAPLHLSALVRQALLVSDQIPATVAAAAPPGASAPLQRTVLANDLVANCAANAVGTVQLLAERPDSDTIGEIYAMQLAFMRQLWTIERDWRDGWLQICQASLSLRKANTLSKIVEQDYNLVGQVGDLMVNTVASTASLIESATVGYSYWLTNKINEVQERP</sequence>
<dbReference type="RefSeq" id="WP_109959393.1">
    <property type="nucleotide sequence ID" value="NZ_CP029553.1"/>
</dbReference>
<dbReference type="EMBL" id="CP029553">
    <property type="protein sequence ID" value="AWN47061.1"/>
    <property type="molecule type" value="Genomic_DNA"/>
</dbReference>
<dbReference type="OrthoDB" id="7994012at2"/>
<proteinExistence type="predicted"/>
<protein>
    <recommendedName>
        <fullName evidence="3">Phasin domain-containing protein</fullName>
    </recommendedName>
</protein>
<evidence type="ECO:0000313" key="2">
    <source>
        <dbReference type="Proteomes" id="UP000245444"/>
    </source>
</evidence>
<evidence type="ECO:0000313" key="1">
    <source>
        <dbReference type="EMBL" id="AWN47061.1"/>
    </source>
</evidence>
<reference evidence="1 2" key="1">
    <citation type="submission" date="2018-05" db="EMBL/GenBank/DDBJ databases">
        <title>Complete Genome Sequence of Methylobacterium sp. 17Sr1-28.</title>
        <authorList>
            <person name="Srinivasan S."/>
        </authorList>
    </citation>
    <scope>NUCLEOTIDE SEQUENCE [LARGE SCALE GENOMIC DNA]</scope>
    <source>
        <strain evidence="1 2">17Sr1-28</strain>
    </source>
</reference>
<keyword evidence="2" id="KW-1185">Reference proteome</keyword>
<dbReference type="KEGG" id="mtea:DK419_12675"/>
<dbReference type="Proteomes" id="UP000245444">
    <property type="component" value="Chromosome"/>
</dbReference>
<evidence type="ECO:0008006" key="3">
    <source>
        <dbReference type="Google" id="ProtNLM"/>
    </source>
</evidence>
<accession>A0A2U8WNF5</accession>
<gene>
    <name evidence="1" type="ORF">DK419_12675</name>
</gene>
<name>A0A2U8WNF5_9HYPH</name>
<organism evidence="1 2">
    <name type="scientific">Methylobacterium terrae</name>
    <dbReference type="NCBI Taxonomy" id="2202827"/>
    <lineage>
        <taxon>Bacteria</taxon>
        <taxon>Pseudomonadati</taxon>
        <taxon>Pseudomonadota</taxon>
        <taxon>Alphaproteobacteria</taxon>
        <taxon>Hyphomicrobiales</taxon>
        <taxon>Methylobacteriaceae</taxon>
        <taxon>Methylobacterium</taxon>
    </lineage>
</organism>